<dbReference type="SUPFAM" id="SSF56784">
    <property type="entry name" value="HAD-like"/>
    <property type="match status" value="1"/>
</dbReference>
<organism evidence="1 2">
    <name type="scientific">Paenibacillus montaniterrae</name>
    <dbReference type="NCBI Taxonomy" id="429341"/>
    <lineage>
        <taxon>Bacteria</taxon>
        <taxon>Bacillati</taxon>
        <taxon>Bacillota</taxon>
        <taxon>Bacilli</taxon>
        <taxon>Bacillales</taxon>
        <taxon>Paenibacillaceae</taxon>
        <taxon>Paenibacillus</taxon>
    </lineage>
</organism>
<keyword evidence="2" id="KW-1185">Reference proteome</keyword>
<dbReference type="Proteomes" id="UP000683139">
    <property type="component" value="Unassembled WGS sequence"/>
</dbReference>
<dbReference type="EMBL" id="BOSE01000007">
    <property type="protein sequence ID" value="GIP18128.1"/>
    <property type="molecule type" value="Genomic_DNA"/>
</dbReference>
<accession>A0A920D039</accession>
<proteinExistence type="predicted"/>
<reference evidence="1" key="1">
    <citation type="submission" date="2021-03" db="EMBL/GenBank/DDBJ databases">
        <title>Antimicrobial resistance genes in bacteria isolated from Japanese honey, and their potential for conferring macrolide and lincosamide resistance in the American foulbrood pathogen Paenibacillus larvae.</title>
        <authorList>
            <person name="Okamoto M."/>
            <person name="Kumagai M."/>
            <person name="Kanamori H."/>
            <person name="Takamatsu D."/>
        </authorList>
    </citation>
    <scope>NUCLEOTIDE SEQUENCE</scope>
    <source>
        <strain evidence="1">J40TS1</strain>
    </source>
</reference>
<dbReference type="InterPro" id="IPR023198">
    <property type="entry name" value="PGP-like_dom2"/>
</dbReference>
<name>A0A920D039_9BACL</name>
<dbReference type="Gene3D" id="3.40.50.1000">
    <property type="entry name" value="HAD superfamily/HAD-like"/>
    <property type="match status" value="1"/>
</dbReference>
<dbReference type="AlphaFoldDB" id="A0A920D039"/>
<dbReference type="PANTHER" id="PTHR47478:SF1">
    <property type="entry name" value="PYRIMIDINE 5'-NUCLEOTIDASE YJJG"/>
    <property type="match status" value="1"/>
</dbReference>
<protein>
    <recommendedName>
        <fullName evidence="3">Noncanonical pyrimidine nucleotidase, YjjG family</fullName>
    </recommendedName>
</protein>
<gene>
    <name evidence="1" type="ORF">J40TS1_37700</name>
</gene>
<dbReference type="RefSeq" id="WP_213518149.1">
    <property type="nucleotide sequence ID" value="NZ_BOSE01000007.1"/>
</dbReference>
<comment type="caution">
    <text evidence="1">The sequence shown here is derived from an EMBL/GenBank/DDBJ whole genome shotgun (WGS) entry which is preliminary data.</text>
</comment>
<evidence type="ECO:0000313" key="2">
    <source>
        <dbReference type="Proteomes" id="UP000683139"/>
    </source>
</evidence>
<dbReference type="InterPro" id="IPR023214">
    <property type="entry name" value="HAD_sf"/>
</dbReference>
<evidence type="ECO:0008006" key="3">
    <source>
        <dbReference type="Google" id="ProtNLM"/>
    </source>
</evidence>
<sequence>MQYEIILFDADDTLFDYVKAEIYALTNTFEEFGVFIMPSQLESYRKINQLLWDEYEKGAINLGQLRTERFRRLFIEYNLNLDSSIFSEKDLGIL</sequence>
<dbReference type="PANTHER" id="PTHR47478">
    <property type="match status" value="1"/>
</dbReference>
<dbReference type="Gene3D" id="1.10.150.240">
    <property type="entry name" value="Putative phosphatase, domain 2"/>
    <property type="match status" value="1"/>
</dbReference>
<evidence type="ECO:0000313" key="1">
    <source>
        <dbReference type="EMBL" id="GIP18128.1"/>
    </source>
</evidence>
<dbReference type="InterPro" id="IPR036412">
    <property type="entry name" value="HAD-like_sf"/>
</dbReference>
<dbReference type="InterPro" id="IPR052550">
    <property type="entry name" value="Pyrimidine_5'-ntase_YjjG"/>
</dbReference>